<feature type="transmembrane region" description="Helical" evidence="6">
    <location>
        <begin position="91"/>
        <end position="113"/>
    </location>
</feature>
<keyword evidence="4 6" id="KW-1133">Transmembrane helix</keyword>
<evidence type="ECO:0000256" key="4">
    <source>
        <dbReference type="ARBA" id="ARBA00022989"/>
    </source>
</evidence>
<protein>
    <submittedName>
        <fullName evidence="7">Cytochrome c oxidase assembly factor CtaG</fullName>
    </submittedName>
</protein>
<keyword evidence="5 6" id="KW-0472">Membrane</keyword>
<comment type="caution">
    <text evidence="7">The sequence shown here is derived from an EMBL/GenBank/DDBJ whole genome shotgun (WGS) entry which is preliminary data.</text>
</comment>
<reference evidence="7 8" key="1">
    <citation type="submission" date="2021-03" db="EMBL/GenBank/DDBJ databases">
        <title>Genomic Encyclopedia of Type Strains, Phase IV (KMG-IV): sequencing the most valuable type-strain genomes for metagenomic binning, comparative biology and taxonomic classification.</title>
        <authorList>
            <person name="Goeker M."/>
        </authorList>
    </citation>
    <scope>NUCLEOTIDE SEQUENCE [LARGE SCALE GENOMIC DNA]</scope>
    <source>
        <strain evidence="7 8">DSM 25609</strain>
    </source>
</reference>
<comment type="subcellular location">
    <subcellularLocation>
        <location evidence="1">Cell membrane</location>
        <topology evidence="1">Multi-pass membrane protein</topology>
    </subcellularLocation>
</comment>
<accession>A0ABS4IHZ0</accession>
<evidence type="ECO:0000256" key="3">
    <source>
        <dbReference type="ARBA" id="ARBA00022692"/>
    </source>
</evidence>
<sequence>MKLLLRSLPVQQAKNLTRFLRSRVIGLLSNPAVTATLNIGGLWILYTTDLFRMMHESTLLHVMIHVHIFLAGYLFTISLIYVEPIPHRTSYLYRSFILVLALAAHGILSKRIYAKPPEGVPANEAEAGGMLMYYGGDAVDLMIIIILCYHWYRSTSPKKMVKRRDLPSPG</sequence>
<evidence type="ECO:0000256" key="5">
    <source>
        <dbReference type="ARBA" id="ARBA00023136"/>
    </source>
</evidence>
<evidence type="ECO:0000256" key="1">
    <source>
        <dbReference type="ARBA" id="ARBA00004651"/>
    </source>
</evidence>
<keyword evidence="2" id="KW-1003">Cell membrane</keyword>
<evidence type="ECO:0000256" key="6">
    <source>
        <dbReference type="SAM" id="Phobius"/>
    </source>
</evidence>
<keyword evidence="8" id="KW-1185">Reference proteome</keyword>
<name>A0ABS4IHZ0_9BACI</name>
<evidence type="ECO:0000313" key="8">
    <source>
        <dbReference type="Proteomes" id="UP001519345"/>
    </source>
</evidence>
<proteinExistence type="predicted"/>
<dbReference type="Proteomes" id="UP001519345">
    <property type="component" value="Unassembled WGS sequence"/>
</dbReference>
<gene>
    <name evidence="7" type="ORF">J2Z83_002614</name>
</gene>
<evidence type="ECO:0000256" key="2">
    <source>
        <dbReference type="ARBA" id="ARBA00022475"/>
    </source>
</evidence>
<feature type="transmembrane region" description="Helical" evidence="6">
    <location>
        <begin position="24"/>
        <end position="46"/>
    </location>
</feature>
<feature type="transmembrane region" description="Helical" evidence="6">
    <location>
        <begin position="133"/>
        <end position="152"/>
    </location>
</feature>
<feature type="transmembrane region" description="Helical" evidence="6">
    <location>
        <begin position="58"/>
        <end position="82"/>
    </location>
</feature>
<dbReference type="EMBL" id="JAGGKX010000014">
    <property type="protein sequence ID" value="MBP1970493.1"/>
    <property type="molecule type" value="Genomic_DNA"/>
</dbReference>
<keyword evidence="3 6" id="KW-0812">Transmembrane</keyword>
<organism evidence="7 8">
    <name type="scientific">Virgibacillus natechei</name>
    <dbReference type="NCBI Taxonomy" id="1216297"/>
    <lineage>
        <taxon>Bacteria</taxon>
        <taxon>Bacillati</taxon>
        <taxon>Bacillota</taxon>
        <taxon>Bacilli</taxon>
        <taxon>Bacillales</taxon>
        <taxon>Bacillaceae</taxon>
        <taxon>Virgibacillus</taxon>
    </lineage>
</organism>
<dbReference type="Pfam" id="PF09678">
    <property type="entry name" value="Caa3_CtaG"/>
    <property type="match status" value="1"/>
</dbReference>
<evidence type="ECO:0000313" key="7">
    <source>
        <dbReference type="EMBL" id="MBP1970493.1"/>
    </source>
</evidence>
<dbReference type="InterPro" id="IPR019108">
    <property type="entry name" value="Caa3_assmbl_CtaG-rel"/>
</dbReference>